<feature type="domain" description="Ketosynthase family 3 (KS3)" evidence="5">
    <location>
        <begin position="30"/>
        <end position="399"/>
    </location>
</feature>
<feature type="region of interest" description="Disordered" evidence="4">
    <location>
        <begin position="1"/>
        <end position="30"/>
    </location>
</feature>
<evidence type="ECO:0000259" key="5">
    <source>
        <dbReference type="PROSITE" id="PS52004"/>
    </source>
</evidence>
<dbReference type="GO" id="GO:0006633">
    <property type="term" value="P:fatty acid biosynthetic process"/>
    <property type="evidence" value="ECO:0007669"/>
    <property type="project" value="TreeGrafter"/>
</dbReference>
<name>A0A8J7GQ88_9ACTN</name>
<dbReference type="InterPro" id="IPR014031">
    <property type="entry name" value="Ketoacyl_synth_C"/>
</dbReference>
<dbReference type="Pfam" id="PF02801">
    <property type="entry name" value="Ketoacyl-synt_C"/>
    <property type="match status" value="1"/>
</dbReference>
<dbReference type="Proteomes" id="UP000622552">
    <property type="component" value="Unassembled WGS sequence"/>
</dbReference>
<evidence type="ECO:0000256" key="4">
    <source>
        <dbReference type="SAM" id="MobiDB-lite"/>
    </source>
</evidence>
<gene>
    <name evidence="6" type="ORF">IW245_007621</name>
</gene>
<keyword evidence="6" id="KW-0012">Acyltransferase</keyword>
<proteinExistence type="inferred from homology"/>
<dbReference type="EMBL" id="JADOUF010000001">
    <property type="protein sequence ID" value="MBG6141427.1"/>
    <property type="molecule type" value="Genomic_DNA"/>
</dbReference>
<dbReference type="InterPro" id="IPR014030">
    <property type="entry name" value="Ketoacyl_synth_N"/>
</dbReference>
<dbReference type="SUPFAM" id="SSF53901">
    <property type="entry name" value="Thiolase-like"/>
    <property type="match status" value="2"/>
</dbReference>
<sequence length="400" mass="40247">MTEVTRGPQAPPGGVAATRGDAGRPSVGGRRDVVLTGMSVTSGYGRGVAPLLAGVLAGTPAFGPVERFDVSGRRVRVAAAMPGAPVLDEDLVFAAFSATGDAGVPAAELAGTRLLLAVHADPDQPRVEPGHRRDRSAAALARRVARGACLGDPLRVYTSACVAASTAVADAAALISRGRFDRLVVAGGYLVDADQFALFDAGRAMATDGRVRPFSAGRTGLLLGDGVAAVVLESGDAARARGATPLARLAGWGRAGDAYHVCQPRPDGEGMARAIGTALDRAGVPASEVGYVNAHGSGTGFSDVSETAALRLAGLAGTPLSSTKALHGQALEASGLLELVLTVAAVRAGQLPVNAGYLGPDEECALDLILDAPRPPKTPYALSLNAAFGGANTALLVEAL</sequence>
<dbReference type="Pfam" id="PF00109">
    <property type="entry name" value="ketoacyl-synt"/>
    <property type="match status" value="1"/>
</dbReference>
<evidence type="ECO:0000313" key="6">
    <source>
        <dbReference type="EMBL" id="MBG6141427.1"/>
    </source>
</evidence>
<comment type="caution">
    <text evidence="6">The sequence shown here is derived from an EMBL/GenBank/DDBJ whole genome shotgun (WGS) entry which is preliminary data.</text>
</comment>
<keyword evidence="7" id="KW-1185">Reference proteome</keyword>
<dbReference type="SMART" id="SM00825">
    <property type="entry name" value="PKS_KS"/>
    <property type="match status" value="1"/>
</dbReference>
<accession>A0A8J7GQ88</accession>
<dbReference type="InterPro" id="IPR020841">
    <property type="entry name" value="PKS_Beta-ketoAc_synthase_dom"/>
</dbReference>
<keyword evidence="2 3" id="KW-0808">Transferase</keyword>
<dbReference type="InterPro" id="IPR000794">
    <property type="entry name" value="Beta-ketoacyl_synthase"/>
</dbReference>
<organism evidence="6 7">
    <name type="scientific">Longispora fulva</name>
    <dbReference type="NCBI Taxonomy" id="619741"/>
    <lineage>
        <taxon>Bacteria</taxon>
        <taxon>Bacillati</taxon>
        <taxon>Actinomycetota</taxon>
        <taxon>Actinomycetes</taxon>
        <taxon>Micromonosporales</taxon>
        <taxon>Micromonosporaceae</taxon>
        <taxon>Longispora</taxon>
    </lineage>
</organism>
<dbReference type="AlphaFoldDB" id="A0A8J7GQ88"/>
<reference evidence="6" key="1">
    <citation type="submission" date="2020-11" db="EMBL/GenBank/DDBJ databases">
        <title>Sequencing the genomes of 1000 actinobacteria strains.</title>
        <authorList>
            <person name="Klenk H.-P."/>
        </authorList>
    </citation>
    <scope>NUCLEOTIDE SEQUENCE</scope>
    <source>
        <strain evidence="6">DSM 45356</strain>
    </source>
</reference>
<dbReference type="PANTHER" id="PTHR11712">
    <property type="entry name" value="POLYKETIDE SYNTHASE-RELATED"/>
    <property type="match status" value="1"/>
</dbReference>
<dbReference type="PROSITE" id="PS52004">
    <property type="entry name" value="KS3_2"/>
    <property type="match status" value="1"/>
</dbReference>
<protein>
    <submittedName>
        <fullName evidence="6">3-oxoacyl-[acyl-carrier-protein] synthase II</fullName>
        <ecNumber evidence="6">2.3.1.179</ecNumber>
    </submittedName>
</protein>
<dbReference type="GO" id="GO:0005829">
    <property type="term" value="C:cytosol"/>
    <property type="evidence" value="ECO:0007669"/>
    <property type="project" value="TreeGrafter"/>
</dbReference>
<evidence type="ECO:0000256" key="2">
    <source>
        <dbReference type="ARBA" id="ARBA00022679"/>
    </source>
</evidence>
<dbReference type="PANTHER" id="PTHR11712:SF336">
    <property type="entry name" value="3-OXOACYL-[ACYL-CARRIER-PROTEIN] SYNTHASE, MITOCHONDRIAL"/>
    <property type="match status" value="1"/>
</dbReference>
<evidence type="ECO:0000256" key="3">
    <source>
        <dbReference type="RuleBase" id="RU003694"/>
    </source>
</evidence>
<evidence type="ECO:0000313" key="7">
    <source>
        <dbReference type="Proteomes" id="UP000622552"/>
    </source>
</evidence>
<comment type="similarity">
    <text evidence="1 3">Belongs to the thiolase-like superfamily. Beta-ketoacyl-ACP synthases family.</text>
</comment>
<dbReference type="InterPro" id="IPR016039">
    <property type="entry name" value="Thiolase-like"/>
</dbReference>
<dbReference type="Gene3D" id="3.40.47.10">
    <property type="match status" value="1"/>
</dbReference>
<evidence type="ECO:0000256" key="1">
    <source>
        <dbReference type="ARBA" id="ARBA00008467"/>
    </source>
</evidence>
<dbReference type="EC" id="2.3.1.179" evidence="6"/>
<dbReference type="GO" id="GO:0004315">
    <property type="term" value="F:3-oxoacyl-[acyl-carrier-protein] synthase activity"/>
    <property type="evidence" value="ECO:0007669"/>
    <property type="project" value="UniProtKB-EC"/>
</dbReference>